<organism evidence="3 4">
    <name type="scientific">Amnibacterium kyonggiense</name>
    <dbReference type="NCBI Taxonomy" id="595671"/>
    <lineage>
        <taxon>Bacteria</taxon>
        <taxon>Bacillati</taxon>
        <taxon>Actinomycetota</taxon>
        <taxon>Actinomycetes</taxon>
        <taxon>Micrococcales</taxon>
        <taxon>Microbacteriaceae</taxon>
        <taxon>Amnibacterium</taxon>
    </lineage>
</organism>
<accession>A0A4R7FLF0</accession>
<gene>
    <name evidence="3" type="ORF">CLV52_2166</name>
</gene>
<sequence>MIEALTGTGLAAAAGLNAYIPMLALGLLSRFTDVVTLPAGWSWLENPWALGILGVLFVVEVVADKVPAVDHVNDIVQTVVRPAAGGIVFGSGTASETPAISDPGGFLASGGWVPVAIGVVLALTVHLGKAGTRAVANTATVGVAAPVLSTLEDVSSVALVAAAILLPALVAVLLIGLVVGLVVGLVLLVRTARRRRARRRAPGLAPTG</sequence>
<comment type="caution">
    <text evidence="3">The sequence shown here is derived from an EMBL/GenBank/DDBJ whole genome shotgun (WGS) entry which is preliminary data.</text>
</comment>
<dbReference type="RefSeq" id="WP_211342677.1">
    <property type="nucleotide sequence ID" value="NZ_BAAARP010000002.1"/>
</dbReference>
<keyword evidence="4" id="KW-1185">Reference proteome</keyword>
<proteinExistence type="predicted"/>
<evidence type="ECO:0000256" key="1">
    <source>
        <dbReference type="SAM" id="Phobius"/>
    </source>
</evidence>
<keyword evidence="1" id="KW-1133">Transmembrane helix</keyword>
<dbReference type="AlphaFoldDB" id="A0A4R7FLF0"/>
<feature type="transmembrane region" description="Helical" evidence="1">
    <location>
        <begin position="106"/>
        <end position="127"/>
    </location>
</feature>
<feature type="transmembrane region" description="Helical" evidence="1">
    <location>
        <begin position="157"/>
        <end position="189"/>
    </location>
</feature>
<dbReference type="InterPro" id="IPR025196">
    <property type="entry name" value="DUF4126"/>
</dbReference>
<dbReference type="Proteomes" id="UP000295344">
    <property type="component" value="Unassembled WGS sequence"/>
</dbReference>
<evidence type="ECO:0000313" key="3">
    <source>
        <dbReference type="EMBL" id="TDS77225.1"/>
    </source>
</evidence>
<keyword evidence="1" id="KW-0812">Transmembrane</keyword>
<evidence type="ECO:0000313" key="4">
    <source>
        <dbReference type="Proteomes" id="UP000295344"/>
    </source>
</evidence>
<protein>
    <submittedName>
        <fullName evidence="3">Uncharacterized protein DUF4126</fullName>
    </submittedName>
</protein>
<dbReference type="Pfam" id="PF13548">
    <property type="entry name" value="DUF4126"/>
    <property type="match status" value="1"/>
</dbReference>
<dbReference type="EMBL" id="SOAM01000002">
    <property type="protein sequence ID" value="TDS77225.1"/>
    <property type="molecule type" value="Genomic_DNA"/>
</dbReference>
<name>A0A4R7FLF0_9MICO</name>
<evidence type="ECO:0000259" key="2">
    <source>
        <dbReference type="Pfam" id="PF13548"/>
    </source>
</evidence>
<reference evidence="3 4" key="1">
    <citation type="submission" date="2019-03" db="EMBL/GenBank/DDBJ databases">
        <title>Genomic Encyclopedia of Archaeal and Bacterial Type Strains, Phase II (KMG-II): from individual species to whole genera.</title>
        <authorList>
            <person name="Goeker M."/>
        </authorList>
    </citation>
    <scope>NUCLEOTIDE SEQUENCE [LARGE SCALE GENOMIC DNA]</scope>
    <source>
        <strain evidence="3 4">DSM 24782</strain>
    </source>
</reference>
<feature type="domain" description="DUF4126" evidence="2">
    <location>
        <begin position="5"/>
        <end position="183"/>
    </location>
</feature>
<keyword evidence="1" id="KW-0472">Membrane</keyword>